<evidence type="ECO:0000313" key="4">
    <source>
        <dbReference type="Proteomes" id="UP001646157"/>
    </source>
</evidence>
<reference evidence="3 4" key="1">
    <citation type="submission" date="2021-01" db="EMBL/GenBank/DDBJ databases">
        <title>Genomic Encyclopedia of Type Strains, Phase IV (KMG-IV): sequencing the most valuable type-strain genomes for metagenomic binning, comparative biology and taxonomic classification.</title>
        <authorList>
            <person name="Goeker M."/>
        </authorList>
    </citation>
    <scope>NUCLEOTIDE SEQUENCE [LARGE SCALE GENOMIC DNA]</scope>
    <source>
        <strain evidence="3 4">DSM 24834</strain>
    </source>
</reference>
<keyword evidence="2" id="KW-1133">Transmembrane helix</keyword>
<feature type="transmembrane region" description="Helical" evidence="2">
    <location>
        <begin position="71"/>
        <end position="98"/>
    </location>
</feature>
<dbReference type="PANTHER" id="PTHR40040:SF1">
    <property type="entry name" value="MEMBRANE PROTEIN"/>
    <property type="match status" value="1"/>
</dbReference>
<feature type="region of interest" description="Disordered" evidence="1">
    <location>
        <begin position="1"/>
        <end position="66"/>
    </location>
</feature>
<organism evidence="3 4">
    <name type="scientific">Rossellomorea pakistanensis</name>
    <dbReference type="NCBI Taxonomy" id="992288"/>
    <lineage>
        <taxon>Bacteria</taxon>
        <taxon>Bacillati</taxon>
        <taxon>Bacillota</taxon>
        <taxon>Bacilli</taxon>
        <taxon>Bacillales</taxon>
        <taxon>Bacillaceae</taxon>
        <taxon>Rossellomorea</taxon>
    </lineage>
</organism>
<protein>
    <submittedName>
        <fullName evidence="3">Lipopolysaccharide export LptBFGC system permease protein LptF</fullName>
    </submittedName>
</protein>
<evidence type="ECO:0000313" key="3">
    <source>
        <dbReference type="EMBL" id="MBM7584695.1"/>
    </source>
</evidence>
<keyword evidence="4" id="KW-1185">Reference proteome</keyword>
<evidence type="ECO:0000256" key="2">
    <source>
        <dbReference type="SAM" id="Phobius"/>
    </source>
</evidence>
<gene>
    <name evidence="3" type="ORF">JOC86_001232</name>
</gene>
<feature type="compositionally biased region" description="Basic and acidic residues" evidence="1">
    <location>
        <begin position="1"/>
        <end position="16"/>
    </location>
</feature>
<comment type="caution">
    <text evidence="3">The sequence shown here is derived from an EMBL/GenBank/DDBJ whole genome shotgun (WGS) entry which is preliminary data.</text>
</comment>
<evidence type="ECO:0000256" key="1">
    <source>
        <dbReference type="SAM" id="MobiDB-lite"/>
    </source>
</evidence>
<proteinExistence type="predicted"/>
<feature type="transmembrane region" description="Helical" evidence="2">
    <location>
        <begin position="110"/>
        <end position="131"/>
    </location>
</feature>
<sequence length="132" mass="14509">MGEERRGQNSVDHDQNLQDVDVYYDNPENPELDVVQNKYHEESSAEITTPMGLSNQYERDSSEETNTSGRVLGYSALALSILSLFFLPILLGAAGIVLGFVARRRGSEMLGAWAIGIGVVSIIIGIFVLPFF</sequence>
<keyword evidence="2" id="KW-0472">Membrane</keyword>
<accession>A0ABS2NA34</accession>
<dbReference type="PANTHER" id="PTHR40040">
    <property type="entry name" value="SMALL HYDROPHOBIC PROTEIN-RELATED"/>
    <property type="match status" value="1"/>
</dbReference>
<dbReference type="InterPro" id="IPR055338">
    <property type="entry name" value="YqfX-like"/>
</dbReference>
<feature type="compositionally biased region" description="Polar residues" evidence="1">
    <location>
        <begin position="45"/>
        <end position="56"/>
    </location>
</feature>
<dbReference type="EMBL" id="JAFBDZ010000001">
    <property type="protein sequence ID" value="MBM7584695.1"/>
    <property type="molecule type" value="Genomic_DNA"/>
</dbReference>
<name>A0ABS2NA34_9BACI</name>
<dbReference type="RefSeq" id="WP_205168939.1">
    <property type="nucleotide sequence ID" value="NZ_JAFBDZ010000001.1"/>
</dbReference>
<keyword evidence="2" id="KW-0812">Transmembrane</keyword>
<dbReference type="Proteomes" id="UP001646157">
    <property type="component" value="Unassembled WGS sequence"/>
</dbReference>